<keyword evidence="2" id="KW-1185">Reference proteome</keyword>
<evidence type="ECO:0000313" key="1">
    <source>
        <dbReference type="EMBL" id="SFG30265.1"/>
    </source>
</evidence>
<dbReference type="Proteomes" id="UP000182135">
    <property type="component" value="Unassembled WGS sequence"/>
</dbReference>
<protein>
    <submittedName>
        <fullName evidence="1">Uncharacterized protein</fullName>
    </submittedName>
</protein>
<name>A0A1I2QNU4_9CLOT</name>
<accession>A0A1I2QNU4</accession>
<dbReference type="RefSeq" id="WP_074846752.1">
    <property type="nucleotide sequence ID" value="NZ_BAAACD010000002.1"/>
</dbReference>
<proteinExistence type="predicted"/>
<gene>
    <name evidence="1" type="ORF">SAMN04487885_1484</name>
</gene>
<dbReference type="AlphaFoldDB" id="A0A1I2QNU4"/>
<sequence>MSKRKKFVVNFIILIFVVLFMLGVVYEFRFTPLGVHKAIEKKSYYGPSEIINIIEEDDEVIYVSKYDRWNSVDSATRNKFGLWSRKNSPYIIENKKDKPLTINPYYFGQAIDEKHTRYEWMIWGVINDENIKDVKLIIMDDGNLEVLEENHMKGVTYVFRWDSSRQNYEDRDLMVVGLDENENTIYKVSYRGQEYK</sequence>
<organism evidence="1 2">
    <name type="scientific">Clostridium cadaveris</name>
    <dbReference type="NCBI Taxonomy" id="1529"/>
    <lineage>
        <taxon>Bacteria</taxon>
        <taxon>Bacillati</taxon>
        <taxon>Bacillota</taxon>
        <taxon>Clostridia</taxon>
        <taxon>Eubacteriales</taxon>
        <taxon>Clostridiaceae</taxon>
        <taxon>Clostridium</taxon>
    </lineage>
</organism>
<dbReference type="STRING" id="1529.SAMN04487885_1484"/>
<dbReference type="EMBL" id="FOOE01000048">
    <property type="protein sequence ID" value="SFG30265.1"/>
    <property type="molecule type" value="Genomic_DNA"/>
</dbReference>
<evidence type="ECO:0000313" key="2">
    <source>
        <dbReference type="Proteomes" id="UP000182135"/>
    </source>
</evidence>
<reference evidence="1 2" key="1">
    <citation type="submission" date="2016-10" db="EMBL/GenBank/DDBJ databases">
        <authorList>
            <person name="de Groot N.N."/>
        </authorList>
    </citation>
    <scope>NUCLEOTIDE SEQUENCE [LARGE SCALE GENOMIC DNA]</scope>
    <source>
        <strain evidence="1 2">NLAE-zl-G419</strain>
    </source>
</reference>